<feature type="domain" description="Xylose isomerase-like TIM barrel" evidence="1">
    <location>
        <begin position="35"/>
        <end position="276"/>
    </location>
</feature>
<keyword evidence="2" id="KW-0413">Isomerase</keyword>
<dbReference type="InterPro" id="IPR050312">
    <property type="entry name" value="IolE/XylAMocC-like"/>
</dbReference>
<proteinExistence type="predicted"/>
<organism evidence="2 3">
    <name type="scientific">Candidatus Magnetominusculus xianensis</name>
    <dbReference type="NCBI Taxonomy" id="1748249"/>
    <lineage>
        <taxon>Bacteria</taxon>
        <taxon>Pseudomonadati</taxon>
        <taxon>Nitrospirota</taxon>
        <taxon>Nitrospiria</taxon>
        <taxon>Nitrospirales</taxon>
        <taxon>Nitrospiraceae</taxon>
        <taxon>Candidatus Magnetominusculus</taxon>
    </lineage>
</organism>
<dbReference type="Gene3D" id="3.20.20.150">
    <property type="entry name" value="Divalent-metal-dependent TIM barrel enzymes"/>
    <property type="match status" value="1"/>
</dbReference>
<protein>
    <submittedName>
        <fullName evidence="2">Xylose isomerase</fullName>
    </submittedName>
</protein>
<dbReference type="PANTHER" id="PTHR12110:SF21">
    <property type="entry name" value="XYLOSE ISOMERASE-LIKE TIM BARREL DOMAIN-CONTAINING PROTEIN"/>
    <property type="match status" value="1"/>
</dbReference>
<dbReference type="InterPro" id="IPR013022">
    <property type="entry name" value="Xyl_isomerase-like_TIM-brl"/>
</dbReference>
<dbReference type="PANTHER" id="PTHR12110">
    <property type="entry name" value="HYDROXYPYRUVATE ISOMERASE"/>
    <property type="match status" value="1"/>
</dbReference>
<dbReference type="SUPFAM" id="SSF51658">
    <property type="entry name" value="Xylose isomerase-like"/>
    <property type="match status" value="1"/>
</dbReference>
<dbReference type="RefSeq" id="WP_085051421.1">
    <property type="nucleotide sequence ID" value="NZ_LNQR01000032.1"/>
</dbReference>
<sequence length="282" mass="31334">MKYPDKNNNKMKLAVSNVAWYPKQLESLVTLMRLLDCDGIELATSMIWDEPVDSSRDDRLLVRRQIEDNGLKVTGLQALLYTRRELTIFGGGRSSAIDYLTKMMDLCRDLGGEVMVFGSPANRKIEGLNSDEAMAVAVDFFHELGTLAGDRGVYFCIEPLGKTETNFINTVLDADELIKKAGNPAGLGLHVDIKALIDEAEINAPYITDAFSRAKHVHVNDPELMPPGSMGFDSAHKIVNEKIKASGYSRYISIEMRRQEPDPEAAIRQAVKYVRAAYFGGL</sequence>
<comment type="caution">
    <text evidence="2">The sequence shown here is derived from an EMBL/GenBank/DDBJ whole genome shotgun (WGS) entry which is preliminary data.</text>
</comment>
<dbReference type="Pfam" id="PF01261">
    <property type="entry name" value="AP_endonuc_2"/>
    <property type="match status" value="1"/>
</dbReference>
<dbReference type="GO" id="GO:0016853">
    <property type="term" value="F:isomerase activity"/>
    <property type="evidence" value="ECO:0007669"/>
    <property type="project" value="UniProtKB-KW"/>
</dbReference>
<evidence type="ECO:0000259" key="1">
    <source>
        <dbReference type="Pfam" id="PF01261"/>
    </source>
</evidence>
<dbReference type="EMBL" id="LNQR01000032">
    <property type="protein sequence ID" value="KWT91052.1"/>
    <property type="molecule type" value="Genomic_DNA"/>
</dbReference>
<gene>
    <name evidence="2" type="ORF">ASN18_0876</name>
</gene>
<keyword evidence="3" id="KW-1185">Reference proteome</keyword>
<dbReference type="Proteomes" id="UP000060487">
    <property type="component" value="Unassembled WGS sequence"/>
</dbReference>
<evidence type="ECO:0000313" key="3">
    <source>
        <dbReference type="Proteomes" id="UP000060487"/>
    </source>
</evidence>
<dbReference type="InterPro" id="IPR036237">
    <property type="entry name" value="Xyl_isomerase-like_sf"/>
</dbReference>
<evidence type="ECO:0000313" key="2">
    <source>
        <dbReference type="EMBL" id="KWT91052.1"/>
    </source>
</evidence>
<name>A0ABR5SIL4_9BACT</name>
<accession>A0ABR5SIL4</accession>
<reference evidence="2 3" key="1">
    <citation type="submission" date="2015-11" db="EMBL/GenBank/DDBJ databases">
        <authorList>
            <person name="Lin W."/>
        </authorList>
    </citation>
    <scope>NUCLEOTIDE SEQUENCE [LARGE SCALE GENOMIC DNA]</scope>
    <source>
        <strain evidence="2 3">HCH-1</strain>
    </source>
</reference>